<dbReference type="SUPFAM" id="SSF51735">
    <property type="entry name" value="NAD(P)-binding Rossmann-fold domains"/>
    <property type="match status" value="1"/>
</dbReference>
<proteinExistence type="predicted"/>
<dbReference type="SUPFAM" id="SSF50129">
    <property type="entry name" value="GroES-like"/>
    <property type="match status" value="1"/>
</dbReference>
<dbReference type="PROSITE" id="PS01162">
    <property type="entry name" value="QOR_ZETA_CRYSTAL"/>
    <property type="match status" value="1"/>
</dbReference>
<dbReference type="Proteomes" id="UP001500503">
    <property type="component" value="Unassembled WGS sequence"/>
</dbReference>
<dbReference type="InterPro" id="IPR020843">
    <property type="entry name" value="ER"/>
</dbReference>
<evidence type="ECO:0000259" key="3">
    <source>
        <dbReference type="SMART" id="SM00829"/>
    </source>
</evidence>
<keyword evidence="5" id="KW-1185">Reference proteome</keyword>
<protein>
    <submittedName>
        <fullName evidence="4">Quinone oxidoreductase</fullName>
    </submittedName>
</protein>
<dbReference type="Gene3D" id="3.40.50.720">
    <property type="entry name" value="NAD(P)-binding Rossmann-like Domain"/>
    <property type="match status" value="1"/>
</dbReference>
<evidence type="ECO:0000256" key="2">
    <source>
        <dbReference type="ARBA" id="ARBA00023002"/>
    </source>
</evidence>
<dbReference type="PANTHER" id="PTHR48106">
    <property type="entry name" value="QUINONE OXIDOREDUCTASE PIG3-RELATED"/>
    <property type="match status" value="1"/>
</dbReference>
<dbReference type="InterPro" id="IPR013149">
    <property type="entry name" value="ADH-like_C"/>
</dbReference>
<keyword evidence="1" id="KW-0521">NADP</keyword>
<evidence type="ECO:0000256" key="1">
    <source>
        <dbReference type="ARBA" id="ARBA00022857"/>
    </source>
</evidence>
<dbReference type="Gene3D" id="3.90.180.10">
    <property type="entry name" value="Medium-chain alcohol dehydrogenases, catalytic domain"/>
    <property type="match status" value="1"/>
</dbReference>
<organism evidence="4 5">
    <name type="scientific">Actinoallomurus oryzae</name>
    <dbReference type="NCBI Taxonomy" id="502180"/>
    <lineage>
        <taxon>Bacteria</taxon>
        <taxon>Bacillati</taxon>
        <taxon>Actinomycetota</taxon>
        <taxon>Actinomycetes</taxon>
        <taxon>Streptosporangiales</taxon>
        <taxon>Thermomonosporaceae</taxon>
        <taxon>Actinoallomurus</taxon>
    </lineage>
</organism>
<keyword evidence="2" id="KW-0560">Oxidoreductase</keyword>
<dbReference type="InterPro" id="IPR013154">
    <property type="entry name" value="ADH-like_N"/>
</dbReference>
<dbReference type="Pfam" id="PF00107">
    <property type="entry name" value="ADH_zinc_N"/>
    <property type="match status" value="1"/>
</dbReference>
<dbReference type="Pfam" id="PF08240">
    <property type="entry name" value="ADH_N"/>
    <property type="match status" value="1"/>
</dbReference>
<comment type="caution">
    <text evidence="4">The sequence shown here is derived from an EMBL/GenBank/DDBJ whole genome shotgun (WGS) entry which is preliminary data.</text>
</comment>
<sequence>MRAIVVTEFGGSEVLRAADYEDPRPGPGEVAVDVMASGVNYRDTYERTGAYSRNLPYIPGLEGAGRVSAVGEGVTGTAIGDVVVSAEIDGSYAERAVVRADRAVPVGDADPEQAAAVFLQGLTAHYLTHSTYAIKPGDTALVHAAAGGVGLLLTQMVKLRGGHVIGTVSTEEKEKLARDAGADEVVRYENFAERVRHLTGGVHVVYDGVGKTTFDDSMSVLRPRGMLALYGASSGPVPPVDPQRLNAAGSLFLTRPTLAHYTATREELTLRAQDLFGWIAAGDLSVHVGGRYPLEDARRAHDDLESRRTTGKLLLIP</sequence>
<name>A0ABP8QU62_9ACTN</name>
<dbReference type="InterPro" id="IPR036291">
    <property type="entry name" value="NAD(P)-bd_dom_sf"/>
</dbReference>
<dbReference type="InterPro" id="IPR011032">
    <property type="entry name" value="GroES-like_sf"/>
</dbReference>
<dbReference type="InterPro" id="IPR047618">
    <property type="entry name" value="QOR-like"/>
</dbReference>
<dbReference type="PANTHER" id="PTHR48106:SF13">
    <property type="entry name" value="QUINONE OXIDOREDUCTASE-RELATED"/>
    <property type="match status" value="1"/>
</dbReference>
<evidence type="ECO:0000313" key="5">
    <source>
        <dbReference type="Proteomes" id="UP001500503"/>
    </source>
</evidence>
<dbReference type="InterPro" id="IPR002364">
    <property type="entry name" value="Quin_OxRdtase/zeta-crystal_CS"/>
</dbReference>
<dbReference type="SMART" id="SM00829">
    <property type="entry name" value="PKS_ER"/>
    <property type="match status" value="1"/>
</dbReference>
<dbReference type="CDD" id="cd05286">
    <property type="entry name" value="QOR2"/>
    <property type="match status" value="1"/>
</dbReference>
<dbReference type="EMBL" id="BAABHF010000045">
    <property type="protein sequence ID" value="GAA4509937.1"/>
    <property type="molecule type" value="Genomic_DNA"/>
</dbReference>
<gene>
    <name evidence="4" type="ORF">GCM10023191_071860</name>
</gene>
<dbReference type="RefSeq" id="WP_345471540.1">
    <property type="nucleotide sequence ID" value="NZ_BAABHF010000045.1"/>
</dbReference>
<evidence type="ECO:0000313" key="4">
    <source>
        <dbReference type="EMBL" id="GAA4509937.1"/>
    </source>
</evidence>
<reference evidence="5" key="1">
    <citation type="journal article" date="2019" name="Int. J. Syst. Evol. Microbiol.">
        <title>The Global Catalogue of Microorganisms (GCM) 10K type strain sequencing project: providing services to taxonomists for standard genome sequencing and annotation.</title>
        <authorList>
            <consortium name="The Broad Institute Genomics Platform"/>
            <consortium name="The Broad Institute Genome Sequencing Center for Infectious Disease"/>
            <person name="Wu L."/>
            <person name="Ma J."/>
        </authorList>
    </citation>
    <scope>NUCLEOTIDE SEQUENCE [LARGE SCALE GENOMIC DNA]</scope>
    <source>
        <strain evidence="5">JCM 17933</strain>
    </source>
</reference>
<accession>A0ABP8QU62</accession>
<feature type="domain" description="Enoyl reductase (ER)" evidence="3">
    <location>
        <begin position="10"/>
        <end position="315"/>
    </location>
</feature>